<evidence type="ECO:0000256" key="1">
    <source>
        <dbReference type="ARBA" id="ARBA00022603"/>
    </source>
</evidence>
<feature type="domain" description="DNA methylase N-4/N-6" evidence="3">
    <location>
        <begin position="5"/>
        <end position="33"/>
    </location>
</feature>
<keyword evidence="2" id="KW-0808">Transferase</keyword>
<accession>A0A0F8WMK3</accession>
<proteinExistence type="predicted"/>
<gene>
    <name evidence="4" type="ORF">LCGC14_3047690</name>
</gene>
<name>A0A0F8WMK3_9ZZZZ</name>
<dbReference type="EMBL" id="LAZR01064140">
    <property type="protein sequence ID" value="KKK58112.1"/>
    <property type="molecule type" value="Genomic_DNA"/>
</dbReference>
<protein>
    <recommendedName>
        <fullName evidence="3">DNA methylase N-4/N-6 domain-containing protein</fullName>
    </recommendedName>
</protein>
<dbReference type="GO" id="GO:0008170">
    <property type="term" value="F:N-methyltransferase activity"/>
    <property type="evidence" value="ECO:0007669"/>
    <property type="project" value="InterPro"/>
</dbReference>
<evidence type="ECO:0000256" key="2">
    <source>
        <dbReference type="ARBA" id="ARBA00022679"/>
    </source>
</evidence>
<dbReference type="GO" id="GO:0003677">
    <property type="term" value="F:DNA binding"/>
    <property type="evidence" value="ECO:0007669"/>
    <property type="project" value="InterPro"/>
</dbReference>
<keyword evidence="1" id="KW-0489">Methyltransferase</keyword>
<organism evidence="4">
    <name type="scientific">marine sediment metagenome</name>
    <dbReference type="NCBI Taxonomy" id="412755"/>
    <lineage>
        <taxon>unclassified sequences</taxon>
        <taxon>metagenomes</taxon>
        <taxon>ecological metagenomes</taxon>
    </lineage>
</organism>
<comment type="caution">
    <text evidence="4">The sequence shown here is derived from an EMBL/GenBank/DDBJ whole genome shotgun (WGS) entry which is preliminary data.</text>
</comment>
<dbReference type="InterPro" id="IPR029063">
    <property type="entry name" value="SAM-dependent_MTases_sf"/>
</dbReference>
<dbReference type="SUPFAM" id="SSF53335">
    <property type="entry name" value="S-adenosyl-L-methionine-dependent methyltransferases"/>
    <property type="match status" value="1"/>
</dbReference>
<reference evidence="4" key="1">
    <citation type="journal article" date="2015" name="Nature">
        <title>Complex archaea that bridge the gap between prokaryotes and eukaryotes.</title>
        <authorList>
            <person name="Spang A."/>
            <person name="Saw J.H."/>
            <person name="Jorgensen S.L."/>
            <person name="Zaremba-Niedzwiedzka K."/>
            <person name="Martijn J."/>
            <person name="Lind A.E."/>
            <person name="van Eijk R."/>
            <person name="Schleper C."/>
            <person name="Guy L."/>
            <person name="Ettema T.J."/>
        </authorList>
    </citation>
    <scope>NUCLEOTIDE SEQUENCE</scope>
</reference>
<dbReference type="Gene3D" id="3.40.50.150">
    <property type="entry name" value="Vaccinia Virus protein VP39"/>
    <property type="match status" value="1"/>
</dbReference>
<dbReference type="AlphaFoldDB" id="A0A0F8WMK3"/>
<evidence type="ECO:0000313" key="4">
    <source>
        <dbReference type="EMBL" id="KKK58112.1"/>
    </source>
</evidence>
<sequence length="47" mass="5453">DLPYGTTAIACVKSNRKYIGFDTSKKYCRIARERLLAEKTLWDIKSE</sequence>
<dbReference type="InterPro" id="IPR002941">
    <property type="entry name" value="DNA_methylase_N4/N6"/>
</dbReference>
<dbReference type="GO" id="GO:0032259">
    <property type="term" value="P:methylation"/>
    <property type="evidence" value="ECO:0007669"/>
    <property type="project" value="UniProtKB-KW"/>
</dbReference>
<feature type="non-terminal residue" evidence="4">
    <location>
        <position position="1"/>
    </location>
</feature>
<dbReference type="Pfam" id="PF01555">
    <property type="entry name" value="N6_N4_Mtase"/>
    <property type="match status" value="1"/>
</dbReference>
<evidence type="ECO:0000259" key="3">
    <source>
        <dbReference type="Pfam" id="PF01555"/>
    </source>
</evidence>